<reference evidence="10" key="1">
    <citation type="submission" date="2021-02" db="EMBL/GenBank/DDBJ databases">
        <title>First Annotated Genome of the Yellow-green Alga Tribonema minus.</title>
        <authorList>
            <person name="Mahan K.M."/>
        </authorList>
    </citation>
    <scope>NUCLEOTIDE SEQUENCE</scope>
    <source>
        <strain evidence="10">UTEX B ZZ1240</strain>
    </source>
</reference>
<keyword evidence="2 7" id="KW-0378">Hydrolase</keyword>
<comment type="caution">
    <text evidence="10">The sequence shown here is derived from an EMBL/GenBank/DDBJ whole genome shotgun (WGS) entry which is preliminary data.</text>
</comment>
<dbReference type="Pfam" id="PF00150">
    <property type="entry name" value="Cellulase"/>
    <property type="match status" value="1"/>
</dbReference>
<dbReference type="SUPFAM" id="SSF51445">
    <property type="entry name" value="(Trans)glycosidases"/>
    <property type="match status" value="1"/>
</dbReference>
<keyword evidence="5 7" id="KW-0326">Glycosidase</keyword>
<comment type="similarity">
    <text evidence="1 7">Belongs to the glycosyl hydrolase 5 (cellulase A) family.</text>
</comment>
<protein>
    <submittedName>
        <fullName evidence="10">Glycoside hydrolase superfamily</fullName>
    </submittedName>
</protein>
<keyword evidence="3" id="KW-0136">Cellulose degradation</keyword>
<evidence type="ECO:0000256" key="3">
    <source>
        <dbReference type="ARBA" id="ARBA00023001"/>
    </source>
</evidence>
<organism evidence="10 11">
    <name type="scientific">Tribonema minus</name>
    <dbReference type="NCBI Taxonomy" id="303371"/>
    <lineage>
        <taxon>Eukaryota</taxon>
        <taxon>Sar</taxon>
        <taxon>Stramenopiles</taxon>
        <taxon>Ochrophyta</taxon>
        <taxon>PX clade</taxon>
        <taxon>Xanthophyceae</taxon>
        <taxon>Tribonematales</taxon>
        <taxon>Tribonemataceae</taxon>
        <taxon>Tribonema</taxon>
    </lineage>
</organism>
<dbReference type="GO" id="GO:0004553">
    <property type="term" value="F:hydrolase activity, hydrolyzing O-glycosyl compounds"/>
    <property type="evidence" value="ECO:0007669"/>
    <property type="project" value="InterPro"/>
</dbReference>
<evidence type="ECO:0000256" key="5">
    <source>
        <dbReference type="ARBA" id="ARBA00023295"/>
    </source>
</evidence>
<evidence type="ECO:0000259" key="9">
    <source>
        <dbReference type="Pfam" id="PF00150"/>
    </source>
</evidence>
<evidence type="ECO:0000256" key="1">
    <source>
        <dbReference type="ARBA" id="ARBA00005641"/>
    </source>
</evidence>
<keyword evidence="4" id="KW-0119">Carbohydrate metabolism</keyword>
<evidence type="ECO:0000313" key="11">
    <source>
        <dbReference type="Proteomes" id="UP000664859"/>
    </source>
</evidence>
<feature type="domain" description="Glycoside hydrolase family 5" evidence="9">
    <location>
        <begin position="33"/>
        <end position="343"/>
    </location>
</feature>
<evidence type="ECO:0000256" key="6">
    <source>
        <dbReference type="ARBA" id="ARBA00023326"/>
    </source>
</evidence>
<dbReference type="GO" id="GO:0030245">
    <property type="term" value="P:cellulose catabolic process"/>
    <property type="evidence" value="ECO:0007669"/>
    <property type="project" value="UniProtKB-KW"/>
</dbReference>
<sequence length="418" mass="45657">MVQDETHRKLDLCSAGMTWKSESGRVKLNGEQFHIKGANWFGFETESHVLHGLWGATTMERVLNFCQANKINALRVPVSLDLALNSKTVVARGSCQECSAELAWDMLDRLFVMAAARGIVIVLDMHRLDQYNNSDLWYDGKHTQDQFIQGWGDLLTRFGDKANLMGIDLKNEPHGAATWGLGSATDWNAAAVYIVKKIKERVPGYNKLIFVEGVGTDGAIAQYPPSDPAFDKFWGQNLDGVISHPIDFGTPELNSLLVYSPHVYGPSVADQVYFKDATFPANMPSIWDKQVGFVEDATGKALVTGAWGGSYAGQDKLWQDAWADYMIDRCIADNFVWALNPNSGSNGGLLEADWSTPVVTKLQLLAKIQPNPSVFTSAISSSVVCVNYGAPANSKCALKGPGSPADSKPDAKPHDAPK</sequence>
<feature type="compositionally biased region" description="Basic and acidic residues" evidence="8">
    <location>
        <begin position="407"/>
        <end position="418"/>
    </location>
</feature>
<keyword evidence="11" id="KW-1185">Reference proteome</keyword>
<feature type="region of interest" description="Disordered" evidence="8">
    <location>
        <begin position="394"/>
        <end position="418"/>
    </location>
</feature>
<evidence type="ECO:0000313" key="10">
    <source>
        <dbReference type="EMBL" id="KAG5181695.1"/>
    </source>
</evidence>
<evidence type="ECO:0000256" key="2">
    <source>
        <dbReference type="ARBA" id="ARBA00022801"/>
    </source>
</evidence>
<dbReference type="OrthoDB" id="442731at2759"/>
<accession>A0A835YUK9</accession>
<dbReference type="PANTHER" id="PTHR35923">
    <property type="entry name" value="MAJOR EXTRACELLULAR ENDOGLUCANASE"/>
    <property type="match status" value="1"/>
</dbReference>
<dbReference type="AlphaFoldDB" id="A0A835YUK9"/>
<dbReference type="EMBL" id="JAFCMP010000301">
    <property type="protein sequence ID" value="KAG5181695.1"/>
    <property type="molecule type" value="Genomic_DNA"/>
</dbReference>
<evidence type="ECO:0000256" key="8">
    <source>
        <dbReference type="SAM" id="MobiDB-lite"/>
    </source>
</evidence>
<dbReference type="InterPro" id="IPR001547">
    <property type="entry name" value="Glyco_hydro_5"/>
</dbReference>
<evidence type="ECO:0000256" key="4">
    <source>
        <dbReference type="ARBA" id="ARBA00023277"/>
    </source>
</evidence>
<evidence type="ECO:0000256" key="7">
    <source>
        <dbReference type="RuleBase" id="RU361153"/>
    </source>
</evidence>
<dbReference type="InterPro" id="IPR017853">
    <property type="entry name" value="GH"/>
</dbReference>
<dbReference type="Gene3D" id="3.20.20.80">
    <property type="entry name" value="Glycosidases"/>
    <property type="match status" value="1"/>
</dbReference>
<name>A0A835YUK9_9STRA</name>
<keyword evidence="6" id="KW-0624">Polysaccharide degradation</keyword>
<gene>
    <name evidence="10" type="ORF">JKP88DRAFT_165358</name>
</gene>
<proteinExistence type="inferred from homology"/>
<dbReference type="PANTHER" id="PTHR35923:SF2">
    <property type="entry name" value="ENDOGLUCANASE"/>
    <property type="match status" value="1"/>
</dbReference>
<dbReference type="Proteomes" id="UP000664859">
    <property type="component" value="Unassembled WGS sequence"/>
</dbReference>